<dbReference type="AlphaFoldDB" id="A0A7W5EUI1"/>
<evidence type="ECO:0000313" key="1">
    <source>
        <dbReference type="EMBL" id="MBB3231694.1"/>
    </source>
</evidence>
<dbReference type="EMBL" id="JACHXR010000007">
    <property type="protein sequence ID" value="MBB3231694.1"/>
    <property type="molecule type" value="Genomic_DNA"/>
</dbReference>
<dbReference type="RefSeq" id="WP_183384171.1">
    <property type="nucleotide sequence ID" value="NZ_JACHXR010000007.1"/>
</dbReference>
<comment type="caution">
    <text evidence="1">The sequence shown here is derived from an EMBL/GenBank/DDBJ whole genome shotgun (WGS) entry which is preliminary data.</text>
</comment>
<sequence length="351" mass="37387">MTILTMDGFDSPLTPDDVLFQDSIWTFRGTAASIQAGGGRWGGQALRVTGSNGEGLRSGNLNTSNGIDFRAGSQLGVRLHFLFNGLLGATNRVIRLSYSPSTSTAYELATVSIASDGSVTLYTSGVDPEIFPVGTIVEGGYYYLALDVQGESSGGAADGWIKVRLNGTTVTLNDQTFASTSTYLHIGLDIDSTELLVDDVVVADHHMTDLVPHRIHSLAPNADRAQADFIPLSGTDGFAMVDEQPHDGDTSYVVASTVGDTSEYEYAALGTSLGIYALKFHAVAKRDTSGTNDARHELRLSTGTVLAGADQPLLDDTYRFDKSGVLEQNPDTASAFTETEVNGLYSRHEVI</sequence>
<dbReference type="Proteomes" id="UP000518892">
    <property type="component" value="Unassembled WGS sequence"/>
</dbReference>
<protein>
    <submittedName>
        <fullName evidence="1">3D (Asp-Asp-Asp) domain-containing protein</fullName>
    </submittedName>
</protein>
<accession>A0A7W5EUI1</accession>
<proteinExistence type="predicted"/>
<reference evidence="1 2" key="1">
    <citation type="submission" date="2020-08" db="EMBL/GenBank/DDBJ databases">
        <title>Genomic Encyclopedia of Type Strains, Phase III (KMG-III): the genomes of soil and plant-associated and newly described type strains.</title>
        <authorList>
            <person name="Whitman W."/>
        </authorList>
    </citation>
    <scope>NUCLEOTIDE SEQUENCE [LARGE SCALE GENOMIC DNA]</scope>
    <source>
        <strain evidence="1 2">CECT 7744</strain>
    </source>
</reference>
<gene>
    <name evidence="1" type="ORF">FHR97_002553</name>
</gene>
<organism evidence="1 2">
    <name type="scientific">Halomonas stenophila</name>
    <dbReference type="NCBI Taxonomy" id="795312"/>
    <lineage>
        <taxon>Bacteria</taxon>
        <taxon>Pseudomonadati</taxon>
        <taxon>Pseudomonadota</taxon>
        <taxon>Gammaproteobacteria</taxon>
        <taxon>Oceanospirillales</taxon>
        <taxon>Halomonadaceae</taxon>
        <taxon>Halomonas</taxon>
    </lineage>
</organism>
<name>A0A7W5EUI1_9GAMM</name>
<keyword evidence="2" id="KW-1185">Reference proteome</keyword>
<evidence type="ECO:0000313" key="2">
    <source>
        <dbReference type="Proteomes" id="UP000518892"/>
    </source>
</evidence>